<sequence>MVARTGQPFASAAFRLQTRTAAAPSESCDELPAVICPPSEKAAFISPRS</sequence>
<proteinExistence type="predicted"/>
<accession>A0A383D6Z1</accession>
<reference evidence="1" key="1">
    <citation type="submission" date="2018-05" db="EMBL/GenBank/DDBJ databases">
        <authorList>
            <person name="Lanie J.A."/>
            <person name="Ng W.-L."/>
            <person name="Kazmierczak K.M."/>
            <person name="Andrzejewski T.M."/>
            <person name="Davidsen T.M."/>
            <person name="Wayne K.J."/>
            <person name="Tettelin H."/>
            <person name="Glass J.I."/>
            <person name="Rusch D."/>
            <person name="Podicherti R."/>
            <person name="Tsui H.-C.T."/>
            <person name="Winkler M.E."/>
        </authorList>
    </citation>
    <scope>NUCLEOTIDE SEQUENCE</scope>
</reference>
<gene>
    <name evidence="1" type="ORF">METZ01_LOCUS493171</name>
</gene>
<protein>
    <submittedName>
        <fullName evidence="1">Uncharacterized protein</fullName>
    </submittedName>
</protein>
<name>A0A383D6Z1_9ZZZZ</name>
<dbReference type="EMBL" id="UINC01214884">
    <property type="protein sequence ID" value="SVE40317.1"/>
    <property type="molecule type" value="Genomic_DNA"/>
</dbReference>
<dbReference type="AlphaFoldDB" id="A0A383D6Z1"/>
<organism evidence="1">
    <name type="scientific">marine metagenome</name>
    <dbReference type="NCBI Taxonomy" id="408172"/>
    <lineage>
        <taxon>unclassified sequences</taxon>
        <taxon>metagenomes</taxon>
        <taxon>ecological metagenomes</taxon>
    </lineage>
</organism>
<feature type="non-terminal residue" evidence="1">
    <location>
        <position position="49"/>
    </location>
</feature>
<evidence type="ECO:0000313" key="1">
    <source>
        <dbReference type="EMBL" id="SVE40317.1"/>
    </source>
</evidence>